<dbReference type="AlphaFoldDB" id="A0A401HNG8"/>
<feature type="transmembrane region" description="Helical" evidence="1">
    <location>
        <begin position="6"/>
        <end position="24"/>
    </location>
</feature>
<reference evidence="4 5" key="1">
    <citation type="journal article" date="2019" name="Int. J. Syst. Evol. Microbiol.">
        <title>Methanofervidicoccus abyssi gen. nov., sp. nov., a hydrogenotrophic methanogen, isolated from a hydrothermal vent chimney in the Mid-Cayman Spreading Center, the Caribbean Sea.</title>
        <authorList>
            <person name="Sakai S."/>
            <person name="Takaki Y."/>
            <person name="Miyazaki M."/>
            <person name="Ogawara M."/>
            <person name="Yanagawa K."/>
            <person name="Miyazaki J."/>
            <person name="Takai K."/>
        </authorList>
    </citation>
    <scope>NUCLEOTIDE SEQUENCE [LARGE SCALE GENOMIC DNA]</scope>
    <source>
        <strain evidence="4 5">HHB</strain>
    </source>
</reference>
<dbReference type="Pfam" id="PF01478">
    <property type="entry name" value="Peptidase_A24"/>
    <property type="match status" value="1"/>
</dbReference>
<feature type="transmembrane region" description="Helical" evidence="1">
    <location>
        <begin position="31"/>
        <end position="50"/>
    </location>
</feature>
<dbReference type="GO" id="GO:0004190">
    <property type="term" value="F:aspartic-type endopeptidase activity"/>
    <property type="evidence" value="ECO:0007669"/>
    <property type="project" value="InterPro"/>
</dbReference>
<keyword evidence="1" id="KW-0472">Membrane</keyword>
<gene>
    <name evidence="4" type="ORF">MHHB_P0032</name>
</gene>
<proteinExistence type="predicted"/>
<feature type="transmembrane region" description="Helical" evidence="1">
    <location>
        <begin position="324"/>
        <end position="342"/>
    </location>
</feature>
<dbReference type="EC" id="3.4.23.52" evidence="4"/>
<feature type="transmembrane region" description="Helical" evidence="1">
    <location>
        <begin position="208"/>
        <end position="227"/>
    </location>
</feature>
<evidence type="ECO:0000259" key="3">
    <source>
        <dbReference type="Pfam" id="PF06819"/>
    </source>
</evidence>
<keyword evidence="1" id="KW-0812">Transmembrane</keyword>
<name>A0A401HNG8_9EURY</name>
<dbReference type="InterPro" id="IPR000045">
    <property type="entry name" value="Prepilin_IV_endopep_pep"/>
</dbReference>
<dbReference type="GO" id="GO:0016020">
    <property type="term" value="C:membrane"/>
    <property type="evidence" value="ECO:0007669"/>
    <property type="project" value="InterPro"/>
</dbReference>
<feature type="transmembrane region" description="Helical" evidence="1">
    <location>
        <begin position="124"/>
        <end position="146"/>
    </location>
</feature>
<evidence type="ECO:0000313" key="5">
    <source>
        <dbReference type="Proteomes" id="UP000290527"/>
    </source>
</evidence>
<keyword evidence="4" id="KW-0282">Flagellum</keyword>
<dbReference type="Pfam" id="PF06819">
    <property type="entry name" value="Arc_PepC"/>
    <property type="match status" value="1"/>
</dbReference>
<accession>A0A401HNG8</accession>
<feature type="domain" description="Prepilin type IV endopeptidase peptidase" evidence="2">
    <location>
        <begin position="13"/>
        <end position="112"/>
    </location>
</feature>
<keyword evidence="5" id="KW-1185">Reference proteome</keyword>
<feature type="transmembrane region" description="Helical" evidence="1">
    <location>
        <begin position="153"/>
        <end position="172"/>
    </location>
</feature>
<organism evidence="4 5">
    <name type="scientific">Methanofervidicoccus abyssi</name>
    <dbReference type="NCBI Taxonomy" id="2082189"/>
    <lineage>
        <taxon>Archaea</taxon>
        <taxon>Methanobacteriati</taxon>
        <taxon>Methanobacteriota</taxon>
        <taxon>Methanomada group</taxon>
        <taxon>Methanococci</taxon>
        <taxon>Methanococcales</taxon>
        <taxon>Methanofervidicoccus</taxon>
    </lineage>
</organism>
<protein>
    <submittedName>
        <fullName evidence="4">Archaeal preflagellin peptidase FlaK</fullName>
        <ecNumber evidence="4">3.4.23.52</ecNumber>
    </submittedName>
</protein>
<keyword evidence="4" id="KW-0969">Cilium</keyword>
<evidence type="ECO:0000259" key="2">
    <source>
        <dbReference type="Pfam" id="PF01478"/>
    </source>
</evidence>
<feature type="transmembrane region" description="Helical" evidence="1">
    <location>
        <begin position="56"/>
        <end position="76"/>
    </location>
</feature>
<dbReference type="Proteomes" id="UP000290527">
    <property type="component" value="Unassembled WGS sequence"/>
</dbReference>
<dbReference type="Gene3D" id="1.20.120.1220">
    <property type="match status" value="1"/>
</dbReference>
<feature type="transmembrane region" description="Helical" evidence="1">
    <location>
        <begin position="97"/>
        <end position="118"/>
    </location>
</feature>
<comment type="caution">
    <text evidence="4">The sequence shown here is derived from an EMBL/GenBank/DDBJ whole genome shotgun (WGS) entry which is preliminary data.</text>
</comment>
<sequence length="345" mass="39428">MGKMDILTIVYLINFVLLLIASYMDIKTKEVPHIVIILMLLINLSVGYYLFGLDAIFSFFATLILCLILGVGMGGGDVKIFTTLAPIFSYGDTILHVPIPILLLIGISAGIVALFPLINIFRKYWKSIVPISLGLSVFYGSLRYLFYRYKIPYASLLLWAYVIISIYISRKVPWYKKIINKLSYLTPIYLLGIYIVDKNYFINNNLLIFFVIYVFELILISLVIYALTGAEVSVKKPISQLKEGDILRDVIYIKDGVAKVEEAGMWKRFKLMLDMEMGKKGDYDKIILTDGDGLREEDIKLLQKLHREGNISVEELTLITTYPFVPFVVIGYLIVLILHYYFGVI</sequence>
<keyword evidence="4" id="KW-0966">Cell projection</keyword>
<dbReference type="InterPro" id="IPR009639">
    <property type="entry name" value="Pept_A24A_C_arc"/>
</dbReference>
<dbReference type="EMBL" id="BFAX01000001">
    <property type="protein sequence ID" value="GBF35807.1"/>
    <property type="molecule type" value="Genomic_DNA"/>
</dbReference>
<keyword evidence="4" id="KW-0378">Hydrolase</keyword>
<evidence type="ECO:0000313" key="4">
    <source>
        <dbReference type="EMBL" id="GBF35807.1"/>
    </source>
</evidence>
<feature type="domain" description="Peptidase A24A-predicted C-terminal archaea" evidence="3">
    <location>
        <begin position="210"/>
        <end position="312"/>
    </location>
</feature>
<keyword evidence="1" id="KW-1133">Transmembrane helix</keyword>
<evidence type="ECO:0000256" key="1">
    <source>
        <dbReference type="SAM" id="Phobius"/>
    </source>
</evidence>